<organism evidence="2 3">
    <name type="scientific">Botryobasidium botryosum (strain FD-172 SS1)</name>
    <dbReference type="NCBI Taxonomy" id="930990"/>
    <lineage>
        <taxon>Eukaryota</taxon>
        <taxon>Fungi</taxon>
        <taxon>Dikarya</taxon>
        <taxon>Basidiomycota</taxon>
        <taxon>Agaricomycotina</taxon>
        <taxon>Agaricomycetes</taxon>
        <taxon>Cantharellales</taxon>
        <taxon>Botryobasidiaceae</taxon>
        <taxon>Botryobasidium</taxon>
    </lineage>
</organism>
<reference evidence="3" key="1">
    <citation type="journal article" date="2014" name="Proc. Natl. Acad. Sci. U.S.A.">
        <title>Extensive sampling of basidiomycete genomes demonstrates inadequacy of the white-rot/brown-rot paradigm for wood decay fungi.</title>
        <authorList>
            <person name="Riley R."/>
            <person name="Salamov A.A."/>
            <person name="Brown D.W."/>
            <person name="Nagy L.G."/>
            <person name="Floudas D."/>
            <person name="Held B.W."/>
            <person name="Levasseur A."/>
            <person name="Lombard V."/>
            <person name="Morin E."/>
            <person name="Otillar R."/>
            <person name="Lindquist E.A."/>
            <person name="Sun H."/>
            <person name="LaButti K.M."/>
            <person name="Schmutz J."/>
            <person name="Jabbour D."/>
            <person name="Luo H."/>
            <person name="Baker S.E."/>
            <person name="Pisabarro A.G."/>
            <person name="Walton J.D."/>
            <person name="Blanchette R.A."/>
            <person name="Henrissat B."/>
            <person name="Martin F."/>
            <person name="Cullen D."/>
            <person name="Hibbett D.S."/>
            <person name="Grigoriev I.V."/>
        </authorList>
    </citation>
    <scope>NUCLEOTIDE SEQUENCE [LARGE SCALE GENOMIC DNA]</scope>
    <source>
        <strain evidence="3">FD-172 SS1</strain>
    </source>
</reference>
<dbReference type="CDD" id="cd09917">
    <property type="entry name" value="F-box_SF"/>
    <property type="match status" value="1"/>
</dbReference>
<evidence type="ECO:0000259" key="1">
    <source>
        <dbReference type="PROSITE" id="PS50181"/>
    </source>
</evidence>
<dbReference type="HOGENOM" id="CLU_818863_0_0_1"/>
<gene>
    <name evidence="2" type="ORF">BOTBODRAFT_52519</name>
</gene>
<name>A0A067MUZ5_BOTB1</name>
<evidence type="ECO:0000313" key="3">
    <source>
        <dbReference type="Proteomes" id="UP000027195"/>
    </source>
</evidence>
<evidence type="ECO:0000313" key="2">
    <source>
        <dbReference type="EMBL" id="KDQ18530.1"/>
    </source>
</evidence>
<dbReference type="Pfam" id="PF12937">
    <property type="entry name" value="F-box-like"/>
    <property type="match status" value="1"/>
</dbReference>
<sequence>MILVSVSSRLSKAAGLKFRQERAAARSLVLELPPEVVTCVLDFVDQLTLAAVARTCRSLRANAERLLYRNVFISDVPHLHTLAKALVGSANGHRSLALRRLTIVYARTTSSRAPHASHAGGLTAIKDILHHASNLLHFAIWKPGLPHPQPWFQRVFRRPIDHNAMLFQLEARSEHNRYCEDSHPSVRSFKASGTLALGESAEILRTFLSSTAPLPSLAIEVWYRSPEILTVIPEQLPSLQNLEILDPDPYAYLLDATTPRRYPQYFLEPIITQLPSLENFKLRGGWMTWSTQSGHQMVNAWGKRCPALRHVKLDWGAEWIRAEEGWRRQSIEPLPLLVF</sequence>
<dbReference type="AlphaFoldDB" id="A0A067MUZ5"/>
<dbReference type="Proteomes" id="UP000027195">
    <property type="component" value="Unassembled WGS sequence"/>
</dbReference>
<feature type="domain" description="F-box" evidence="1">
    <location>
        <begin position="26"/>
        <end position="71"/>
    </location>
</feature>
<dbReference type="SUPFAM" id="SSF81383">
    <property type="entry name" value="F-box domain"/>
    <property type="match status" value="1"/>
</dbReference>
<dbReference type="InParanoid" id="A0A067MUZ5"/>
<dbReference type="InterPro" id="IPR036047">
    <property type="entry name" value="F-box-like_dom_sf"/>
</dbReference>
<proteinExistence type="predicted"/>
<dbReference type="PROSITE" id="PS50181">
    <property type="entry name" value="FBOX"/>
    <property type="match status" value="1"/>
</dbReference>
<accession>A0A067MUZ5</accession>
<keyword evidence="3" id="KW-1185">Reference proteome</keyword>
<protein>
    <recommendedName>
        <fullName evidence="1">F-box domain-containing protein</fullName>
    </recommendedName>
</protein>
<dbReference type="EMBL" id="KL198021">
    <property type="protein sequence ID" value="KDQ18530.1"/>
    <property type="molecule type" value="Genomic_DNA"/>
</dbReference>
<dbReference type="InterPro" id="IPR001810">
    <property type="entry name" value="F-box_dom"/>
</dbReference>